<organism evidence="1 2">
    <name type="scientific">Paramecium bursaria Chlorella virus IL3A</name>
    <name type="common">PBCV-IL3A</name>
    <dbReference type="NCBI Taxonomy" id="46019"/>
    <lineage>
        <taxon>Viruses</taxon>
        <taxon>Varidnaviria</taxon>
        <taxon>Bamfordvirae</taxon>
        <taxon>Nucleocytoviricota</taxon>
        <taxon>Megaviricetes</taxon>
        <taxon>Algavirales</taxon>
        <taxon>Phycodnaviridae</taxon>
        <taxon>Chlorovirus</taxon>
        <taxon>Chlorovirus illinoense</taxon>
    </lineage>
</organism>
<name>M1HW94_PBCVI</name>
<reference evidence="1 2" key="1">
    <citation type="submission" date="2012-10" db="EMBL/GenBank/DDBJ databases">
        <title>Towards defining the chloroviruses: a genomic journey through a genus of large DNA viruses.</title>
        <authorList>
            <person name="Jeanniard A."/>
            <person name="Dunigan D.D."/>
            <person name="Gurnon J.R."/>
            <person name="Agarkova I."/>
            <person name="Kang M."/>
            <person name="Vitek J."/>
            <person name="Duncan G."/>
            <person name="McClung O.W."/>
            <person name="Larsen M."/>
            <person name="Claverie J.-M."/>
            <person name="Van Etten J.L."/>
            <person name="Blanc G."/>
        </authorList>
    </citation>
    <scope>NUCLEOTIDE SEQUENCE [LARGE SCALE GENOMIC DNA]</scope>
</reference>
<proteinExistence type="predicted"/>
<organismHost>
    <name type="scientific">Chlorella</name>
    <dbReference type="NCBI Taxonomy" id="3071"/>
</organismHost>
<sequence length="99" mass="11605">MVYVMPPKKVVKIELSKEGSLEKYGYHVSDTRDTRRKALNKAIADKKSRDALNLLIKRLNVISIYFKNTKPLYSSRAKEDIGYVQKKRDEKYQRQSPRA</sequence>
<evidence type="ECO:0000313" key="1">
    <source>
        <dbReference type="EMBL" id="AGE53986.1"/>
    </source>
</evidence>
<dbReference type="Pfam" id="PF19075">
    <property type="entry name" value="DUF5771"/>
    <property type="match status" value="1"/>
</dbReference>
<dbReference type="EMBL" id="JX997169">
    <property type="protein sequence ID" value="AGE53986.1"/>
    <property type="molecule type" value="Genomic_DNA"/>
</dbReference>
<dbReference type="Proteomes" id="UP000247091">
    <property type="component" value="Segment"/>
</dbReference>
<gene>
    <name evidence="1" type="primary">IL-3A_585R</name>
    <name evidence="1" type="ORF">PBCVIL3A_585R</name>
</gene>
<dbReference type="InterPro" id="IPR043905">
    <property type="entry name" value="DUF5771"/>
</dbReference>
<accession>M1HW94</accession>
<protein>
    <submittedName>
        <fullName evidence="1">Uncharacterized protein</fullName>
    </submittedName>
</protein>
<evidence type="ECO:0000313" key="2">
    <source>
        <dbReference type="Proteomes" id="UP000247091"/>
    </source>
</evidence>